<proteinExistence type="predicted"/>
<dbReference type="Gene3D" id="3.40.50.2000">
    <property type="entry name" value="Glycogen Phosphorylase B"/>
    <property type="match status" value="2"/>
</dbReference>
<dbReference type="PANTHER" id="PTHR12526:SF630">
    <property type="entry name" value="GLYCOSYLTRANSFERASE"/>
    <property type="match status" value="1"/>
</dbReference>
<gene>
    <name evidence="1" type="ORF">ABID46_000078</name>
</gene>
<accession>A0ABV2LPM6</accession>
<dbReference type="PANTHER" id="PTHR12526">
    <property type="entry name" value="GLYCOSYLTRANSFERASE"/>
    <property type="match status" value="1"/>
</dbReference>
<comment type="caution">
    <text evidence="1">The sequence shown here is derived from an EMBL/GenBank/DDBJ whole genome shotgun (WGS) entry which is preliminary data.</text>
</comment>
<protein>
    <submittedName>
        <fullName evidence="1">Glycosyltransferase involved in cell wall biosynthesis</fullName>
    </submittedName>
</protein>
<name>A0ABV2LPM6_9FLAO</name>
<dbReference type="SUPFAM" id="SSF53756">
    <property type="entry name" value="UDP-Glycosyltransferase/glycogen phosphorylase"/>
    <property type="match status" value="1"/>
</dbReference>
<organism evidence="1 2">
    <name type="scientific">Moheibacter stercoris</name>
    <dbReference type="NCBI Taxonomy" id="1628251"/>
    <lineage>
        <taxon>Bacteria</taxon>
        <taxon>Pseudomonadati</taxon>
        <taxon>Bacteroidota</taxon>
        <taxon>Flavobacteriia</taxon>
        <taxon>Flavobacteriales</taxon>
        <taxon>Weeksellaceae</taxon>
        <taxon>Moheibacter</taxon>
    </lineage>
</organism>
<reference evidence="1 2" key="1">
    <citation type="submission" date="2024-06" db="EMBL/GenBank/DDBJ databases">
        <title>Genomic Encyclopedia of Type Strains, Phase IV (KMG-IV): sequencing the most valuable type-strain genomes for metagenomic binning, comparative biology and taxonomic classification.</title>
        <authorList>
            <person name="Goeker M."/>
        </authorList>
    </citation>
    <scope>NUCLEOTIDE SEQUENCE [LARGE SCALE GENOMIC DNA]</scope>
    <source>
        <strain evidence="1 2">DSM 29388</strain>
    </source>
</reference>
<keyword evidence="2" id="KW-1185">Reference proteome</keyword>
<evidence type="ECO:0000313" key="2">
    <source>
        <dbReference type="Proteomes" id="UP001549146"/>
    </source>
</evidence>
<dbReference type="EMBL" id="JBEPMO010000001">
    <property type="protein sequence ID" value="MET3730526.1"/>
    <property type="molecule type" value="Genomic_DNA"/>
</dbReference>
<evidence type="ECO:0000313" key="1">
    <source>
        <dbReference type="EMBL" id="MET3730526.1"/>
    </source>
</evidence>
<dbReference type="Proteomes" id="UP001549146">
    <property type="component" value="Unassembled WGS sequence"/>
</dbReference>
<sequence>MKNLLFITWDGPQTSYMEGLFMPIFHEIAKSGEVNFHVLQFTWADQKKIEEVKKAAEKLDIRYTAFPVYKKPVASIGSFLTLFTSSQKIEKYIRENKIDIIMPRSTFPAFMVNKIKKSFEGKIIFDADGLPIEERVDFAGLKRNSFLYKFLKSAETRMLKKADAVITRSGKALDIHVQTIGEQHRPKFSVVFNGRDAEKFKFNEEWRRAARKELGVDDELLFVYAGSLGPQYCMDEMLEIFRISERAKFLILTGNPEFAVKHIPEDLRERIEVKKVPSDEVPYWLNAGDIAFGLRQPTYSMQGVAPIKLGEYLLCGIPVIASKGIGDSEEILQYFEECFVWDHAESLKDKLPEIKEFIQNATYADRKIIRQKALDYFSLEAAAQSYIKVWRNI</sequence>
<dbReference type="RefSeq" id="WP_354505531.1">
    <property type="nucleotide sequence ID" value="NZ_JBEPMO010000001.1"/>
</dbReference>